<dbReference type="STRING" id="862908.BMS_2315"/>
<keyword evidence="2" id="KW-1185">Reference proteome</keyword>
<sequence>MMTLNTTYKFIFITGVLLLVTSCGSGTIVPTTDVCSLEKHWDDNLYQVKINDKKINTHWYLKEDALDITKQLAKDNKCMDH</sequence>
<dbReference type="OrthoDB" id="5295904at2"/>
<dbReference type="RefSeq" id="WP_014244891.1">
    <property type="nucleotide sequence ID" value="NC_016620.1"/>
</dbReference>
<proteinExistence type="predicted"/>
<organism evidence="1 2">
    <name type="scientific">Halobacteriovorax marinus (strain ATCC BAA-682 / DSM 15412 / SJ)</name>
    <name type="common">Bacteriovorax marinus</name>
    <dbReference type="NCBI Taxonomy" id="862908"/>
    <lineage>
        <taxon>Bacteria</taxon>
        <taxon>Pseudomonadati</taxon>
        <taxon>Bdellovibrionota</taxon>
        <taxon>Bacteriovoracia</taxon>
        <taxon>Bacteriovoracales</taxon>
        <taxon>Halobacteriovoraceae</taxon>
        <taxon>Halobacteriovorax</taxon>
    </lineage>
</organism>
<dbReference type="EMBL" id="FQ312005">
    <property type="protein sequence ID" value="CBW27114.1"/>
    <property type="molecule type" value="Genomic_DNA"/>
</dbReference>
<protein>
    <submittedName>
        <fullName evidence="1">Membrane protein</fullName>
    </submittedName>
</protein>
<dbReference type="Proteomes" id="UP000008963">
    <property type="component" value="Chromosome"/>
</dbReference>
<dbReference type="PATRIC" id="fig|862908.3.peg.2202"/>
<evidence type="ECO:0000313" key="2">
    <source>
        <dbReference type="Proteomes" id="UP000008963"/>
    </source>
</evidence>
<reference evidence="2" key="1">
    <citation type="journal article" date="2013" name="ISME J.">
        <title>A small predatory core genome in the divergent marine Bacteriovorax marinus SJ and the terrestrial Bdellovibrio bacteriovorus.</title>
        <authorList>
            <person name="Crossman L.C."/>
            <person name="Chen H."/>
            <person name="Cerdeno-Tarraga A.M."/>
            <person name="Brooks K."/>
            <person name="Quail M.A."/>
            <person name="Pineiro S.A."/>
            <person name="Hobley L."/>
            <person name="Sockett R.E."/>
            <person name="Bentley S.D."/>
            <person name="Parkhill J."/>
            <person name="Williams H.N."/>
            <person name="Stine O.C."/>
        </authorList>
    </citation>
    <scope>NUCLEOTIDE SEQUENCE [LARGE SCALE GENOMIC DNA]</scope>
    <source>
        <strain evidence="2">ATCC BAA-682 / DSM 15412 / SJ</strain>
    </source>
</reference>
<gene>
    <name evidence="1" type="ordered locus">BMS_2315</name>
</gene>
<evidence type="ECO:0000313" key="1">
    <source>
        <dbReference type="EMBL" id="CBW27114.1"/>
    </source>
</evidence>
<dbReference type="AlphaFoldDB" id="E1X4E2"/>
<dbReference type="HOGENOM" id="CLU_2569104_0_0_7"/>
<dbReference type="KEGG" id="bmx:BMS_2315"/>
<name>E1X4E2_HALMS</name>
<accession>E1X4E2</accession>